<feature type="transmembrane region" description="Helical" evidence="1">
    <location>
        <begin position="182"/>
        <end position="202"/>
    </location>
</feature>
<feature type="domain" description="EamA" evidence="2">
    <location>
        <begin position="151"/>
        <end position="281"/>
    </location>
</feature>
<comment type="caution">
    <text evidence="3">The sequence shown here is derived from an EMBL/GenBank/DDBJ whole genome shotgun (WGS) entry which is preliminary data.</text>
</comment>
<feature type="transmembrane region" description="Helical" evidence="1">
    <location>
        <begin position="264"/>
        <end position="282"/>
    </location>
</feature>
<dbReference type="Pfam" id="PF00892">
    <property type="entry name" value="EamA"/>
    <property type="match status" value="2"/>
</dbReference>
<dbReference type="InterPro" id="IPR037185">
    <property type="entry name" value="EmrE-like"/>
</dbReference>
<dbReference type="AlphaFoldDB" id="A0A8J7D0A3"/>
<feature type="transmembrane region" description="Helical" evidence="1">
    <location>
        <begin position="36"/>
        <end position="58"/>
    </location>
</feature>
<keyword evidence="1" id="KW-1133">Transmembrane helix</keyword>
<dbReference type="Gene3D" id="1.10.3730.20">
    <property type="match status" value="2"/>
</dbReference>
<evidence type="ECO:0000259" key="2">
    <source>
        <dbReference type="Pfam" id="PF00892"/>
    </source>
</evidence>
<dbReference type="EMBL" id="JACVXA010000040">
    <property type="protein sequence ID" value="MBE3639178.1"/>
    <property type="molecule type" value="Genomic_DNA"/>
</dbReference>
<evidence type="ECO:0000313" key="4">
    <source>
        <dbReference type="Proteomes" id="UP000609121"/>
    </source>
</evidence>
<dbReference type="SUPFAM" id="SSF103481">
    <property type="entry name" value="Multidrug resistance efflux transporter EmrE"/>
    <property type="match status" value="2"/>
</dbReference>
<gene>
    <name evidence="3" type="ORF">ICN82_13305</name>
</gene>
<evidence type="ECO:0000313" key="3">
    <source>
        <dbReference type="EMBL" id="MBE3639178.1"/>
    </source>
</evidence>
<dbReference type="Proteomes" id="UP000609121">
    <property type="component" value="Unassembled WGS sequence"/>
</dbReference>
<feature type="domain" description="EamA" evidence="2">
    <location>
        <begin position="11"/>
        <end position="142"/>
    </location>
</feature>
<feature type="transmembrane region" description="Helical" evidence="1">
    <location>
        <begin position="151"/>
        <end position="170"/>
    </location>
</feature>
<feature type="transmembrane region" description="Helical" evidence="1">
    <location>
        <begin position="128"/>
        <end position="145"/>
    </location>
</feature>
<sequence>MSFAKSPTVQGALSSLAAFAIFSTHDVVVKFLGADFSSFQIVFFSVLFGFPVVTVMLMRDRTDGNLRPRYPLWTGLRTVAQVTTSVCVFYAFSALPMAQTYAILFATPLLITLLAIPMLGEKVGWQRGAAVLAGLAGVMVVLQPGSTQLTLGHAAALVGAFSGSFAAVIMRKVGRDERNAVLMLYPMVANFLVMGAVLPFVYQPVHVQHLGGFFMMAVLGFSATLLQILAYRTASAVTVAPMQYSQIIWAALYGYLFFSENVDWNTVLGAAIIIASGVFIVLREDSKPGSGAPVLSTRGRYVQGTLPRLGSMARLVKRSRIPAE</sequence>
<feature type="transmembrane region" description="Helical" evidence="1">
    <location>
        <begin position="98"/>
        <end position="116"/>
    </location>
</feature>
<organism evidence="3 4">
    <name type="scientific">Mangrovicoccus algicola</name>
    <dbReference type="NCBI Taxonomy" id="2771008"/>
    <lineage>
        <taxon>Bacteria</taxon>
        <taxon>Pseudomonadati</taxon>
        <taxon>Pseudomonadota</taxon>
        <taxon>Alphaproteobacteria</taxon>
        <taxon>Rhodobacterales</taxon>
        <taxon>Paracoccaceae</taxon>
        <taxon>Mangrovicoccus</taxon>
    </lineage>
</organism>
<dbReference type="PANTHER" id="PTHR22911">
    <property type="entry name" value="ACYL-MALONYL CONDENSING ENZYME-RELATED"/>
    <property type="match status" value="1"/>
</dbReference>
<accession>A0A8J7D0A3</accession>
<feature type="transmembrane region" description="Helical" evidence="1">
    <location>
        <begin position="236"/>
        <end position="258"/>
    </location>
</feature>
<evidence type="ECO:0000256" key="1">
    <source>
        <dbReference type="SAM" id="Phobius"/>
    </source>
</evidence>
<reference evidence="3" key="1">
    <citation type="submission" date="2020-09" db="EMBL/GenBank/DDBJ databases">
        <title>A novel bacterium of genus Mangrovicoccus, isolated from South China Sea.</title>
        <authorList>
            <person name="Huang H."/>
            <person name="Mo K."/>
            <person name="Hu Y."/>
        </authorList>
    </citation>
    <scope>NUCLEOTIDE SEQUENCE</scope>
    <source>
        <strain evidence="3">HB182678</strain>
    </source>
</reference>
<feature type="transmembrane region" description="Helical" evidence="1">
    <location>
        <begin position="70"/>
        <end position="92"/>
    </location>
</feature>
<dbReference type="GO" id="GO:0016020">
    <property type="term" value="C:membrane"/>
    <property type="evidence" value="ECO:0007669"/>
    <property type="project" value="InterPro"/>
</dbReference>
<keyword evidence="4" id="KW-1185">Reference proteome</keyword>
<keyword evidence="1" id="KW-0472">Membrane</keyword>
<dbReference type="InterPro" id="IPR000620">
    <property type="entry name" value="EamA_dom"/>
</dbReference>
<keyword evidence="1" id="KW-0812">Transmembrane</keyword>
<protein>
    <submittedName>
        <fullName evidence="3">DMT family transporter</fullName>
    </submittedName>
</protein>
<dbReference type="PANTHER" id="PTHR22911:SF135">
    <property type="entry name" value="BLR4310 PROTEIN"/>
    <property type="match status" value="1"/>
</dbReference>
<name>A0A8J7D0A3_9RHOB</name>
<proteinExistence type="predicted"/>
<dbReference type="RefSeq" id="WP_193183583.1">
    <property type="nucleotide sequence ID" value="NZ_JACVXA010000040.1"/>
</dbReference>
<feature type="transmembrane region" description="Helical" evidence="1">
    <location>
        <begin position="208"/>
        <end position="229"/>
    </location>
</feature>